<reference evidence="1 2" key="1">
    <citation type="submission" date="2018-01" db="EMBL/GenBank/DDBJ databases">
        <title>Genome sequence of the PGP bacterium Paenibacillus illinoisensis E3.</title>
        <authorList>
            <person name="Rolli E."/>
            <person name="Marasco R."/>
            <person name="Bessem C."/>
            <person name="Michoud G."/>
            <person name="Gaiarsa S."/>
            <person name="Borin S."/>
            <person name="Daffonchio D."/>
        </authorList>
    </citation>
    <scope>NUCLEOTIDE SEQUENCE [LARGE SCALE GENOMIC DNA]</scope>
    <source>
        <strain evidence="1 2">E3</strain>
    </source>
</reference>
<name>A0A2W0CE61_9BACL</name>
<gene>
    <name evidence="1" type="ORF">PIL02S_03548</name>
</gene>
<accession>A0A2W0CE61</accession>
<dbReference type="EMBL" id="PRLG01000020">
    <property type="protein sequence ID" value="PYY28392.1"/>
    <property type="molecule type" value="Genomic_DNA"/>
</dbReference>
<dbReference type="OrthoDB" id="552713at2"/>
<evidence type="ECO:0000313" key="2">
    <source>
        <dbReference type="Proteomes" id="UP000247459"/>
    </source>
</evidence>
<dbReference type="Proteomes" id="UP000247459">
    <property type="component" value="Unassembled WGS sequence"/>
</dbReference>
<organism evidence="1 2">
    <name type="scientific">Paenibacillus illinoisensis</name>
    <dbReference type="NCBI Taxonomy" id="59845"/>
    <lineage>
        <taxon>Bacteria</taxon>
        <taxon>Bacillati</taxon>
        <taxon>Bacillota</taxon>
        <taxon>Bacilli</taxon>
        <taxon>Bacillales</taxon>
        <taxon>Paenibacillaceae</taxon>
        <taxon>Paenibacillus</taxon>
    </lineage>
</organism>
<evidence type="ECO:0000313" key="1">
    <source>
        <dbReference type="EMBL" id="PYY28392.1"/>
    </source>
</evidence>
<sequence length="346" mass="40822">MKQGKYTVEEINDRVSSFKCTFISYDHQSKKCYYKCNLHLQDTISTDLNEMFRKRRKYLCSKCASEESSKQQRGFKDEIELASLFTKRNMELIENQKYTNNLQPLYYICDHHKENGVQTMTWKSFRKGASCPSCKMKKISSKLRKYKIEEIKELFDSDGATLLSTEFKSVDHHLDYVCSEGHLTKTILGNYLKGHGCWICGVEKRSRENHYLWEYGSSPIYLYLRGSVRQWVLDSLSKYDFKCSISGKSEDLHVHHAIINFSTLAKRIISKYNLSWKESIGNIDSLLLKDMGNELLEDHYRYGLGIPLHQKIHNEFHSRYGRTNNTIEQFKEFEETYMVKENKNKE</sequence>
<comment type="caution">
    <text evidence="1">The sequence shown here is derived from an EMBL/GenBank/DDBJ whole genome shotgun (WGS) entry which is preliminary data.</text>
</comment>
<proteinExistence type="predicted"/>
<dbReference type="RefSeq" id="WP_110821024.1">
    <property type="nucleotide sequence ID" value="NZ_PRLG01000020.1"/>
</dbReference>
<protein>
    <submittedName>
        <fullName evidence="1">SPBc2 prophage-derived uncharacterized protein yomD</fullName>
    </submittedName>
</protein>
<dbReference type="AlphaFoldDB" id="A0A2W0CE61"/>